<dbReference type="Proteomes" id="UP000005408">
    <property type="component" value="Unassembled WGS sequence"/>
</dbReference>
<organism evidence="3 4">
    <name type="scientific">Magallana gigas</name>
    <name type="common">Pacific oyster</name>
    <name type="synonym">Crassostrea gigas</name>
    <dbReference type="NCBI Taxonomy" id="29159"/>
    <lineage>
        <taxon>Eukaryota</taxon>
        <taxon>Metazoa</taxon>
        <taxon>Spiralia</taxon>
        <taxon>Lophotrochozoa</taxon>
        <taxon>Mollusca</taxon>
        <taxon>Bivalvia</taxon>
        <taxon>Autobranchia</taxon>
        <taxon>Pteriomorphia</taxon>
        <taxon>Ostreida</taxon>
        <taxon>Ostreoidea</taxon>
        <taxon>Ostreidae</taxon>
        <taxon>Magallana</taxon>
    </lineage>
</organism>
<keyword evidence="1" id="KW-0472">Membrane</keyword>
<keyword evidence="1" id="KW-1133">Transmembrane helix</keyword>
<accession>A0A8W8ITM0</accession>
<sequence>MILMIFCALWCFMIKICESQSSCPGKENGCCQNYYPENGHCVPCPDGWYAVNCTDKCPDNMYGKFCGEACPSNCSTSCHHVHGCQVRMDMGDWIVTSLSTNNTTNSYNDNGAFHLTPMIWIILGSATGVVIIICLIGVARKLCQNSEKKTSWEPTMSTYNDEPHLNPHFTRSVPEQNQRISIQNSQTYMDINDTNMMKNVNIKNDPIDMQINHAMIPKEDSISGSYVEESHFNTNHHSPAKRKFSSFKAHVKNYDTSDIHADIDEKYTTACKLNGITSPNTDSPYFTEEDNAYFVLESQDKACDDNAENTMSVDNLPPPRFSVLGEW</sequence>
<keyword evidence="1" id="KW-0812">Transmembrane</keyword>
<keyword evidence="2" id="KW-0732">Signal</keyword>
<protein>
    <submittedName>
        <fullName evidence="3">Uncharacterized protein</fullName>
    </submittedName>
</protein>
<proteinExistence type="predicted"/>
<name>A0A8W8ITM0_MAGGI</name>
<feature type="transmembrane region" description="Helical" evidence="1">
    <location>
        <begin position="118"/>
        <end position="139"/>
    </location>
</feature>
<dbReference type="AlphaFoldDB" id="A0A8W8ITM0"/>
<dbReference type="OrthoDB" id="6160482at2759"/>
<feature type="chain" id="PRO_5036492336" evidence="2">
    <location>
        <begin position="20"/>
        <end position="327"/>
    </location>
</feature>
<evidence type="ECO:0000256" key="1">
    <source>
        <dbReference type="SAM" id="Phobius"/>
    </source>
</evidence>
<evidence type="ECO:0000313" key="4">
    <source>
        <dbReference type="Proteomes" id="UP000005408"/>
    </source>
</evidence>
<evidence type="ECO:0000256" key="2">
    <source>
        <dbReference type="SAM" id="SignalP"/>
    </source>
</evidence>
<reference evidence="3" key="1">
    <citation type="submission" date="2022-08" db="UniProtKB">
        <authorList>
            <consortium name="EnsemblMetazoa"/>
        </authorList>
    </citation>
    <scope>IDENTIFICATION</scope>
    <source>
        <strain evidence="3">05x7-T-G4-1.051#20</strain>
    </source>
</reference>
<feature type="signal peptide" evidence="2">
    <location>
        <begin position="1"/>
        <end position="19"/>
    </location>
</feature>
<dbReference type="EnsemblMetazoa" id="G15521.1">
    <property type="protein sequence ID" value="G15521.1:cds"/>
    <property type="gene ID" value="G15521"/>
</dbReference>
<keyword evidence="4" id="KW-1185">Reference proteome</keyword>
<dbReference type="OMA" id="CDERTWG"/>
<evidence type="ECO:0000313" key="3">
    <source>
        <dbReference type="EnsemblMetazoa" id="G15521.1:cds"/>
    </source>
</evidence>